<dbReference type="NCBIfam" id="NF001097">
    <property type="entry name" value="PRK00129.1"/>
    <property type="match status" value="1"/>
</dbReference>
<dbReference type="InterPro" id="IPR005765">
    <property type="entry name" value="UPRT"/>
</dbReference>
<proteinExistence type="inferred from homology"/>
<comment type="caution">
    <text evidence="12">The sequence shown here is derived from an EMBL/GenBank/DDBJ whole genome shotgun (WGS) entry which is preliminary data.</text>
</comment>
<dbReference type="PANTHER" id="PTHR32315">
    <property type="entry name" value="ADENINE PHOSPHORIBOSYLTRANSFERASE"/>
    <property type="match status" value="1"/>
</dbReference>
<gene>
    <name evidence="12" type="ORF">D9Q98_002520</name>
</gene>
<dbReference type="EMBL" id="SIDB01000003">
    <property type="protein sequence ID" value="KAI3434443.1"/>
    <property type="molecule type" value="Genomic_DNA"/>
</dbReference>
<evidence type="ECO:0000256" key="10">
    <source>
        <dbReference type="ARBA" id="ARBA00031082"/>
    </source>
</evidence>
<evidence type="ECO:0000256" key="5">
    <source>
        <dbReference type="ARBA" id="ARBA00022533"/>
    </source>
</evidence>
<evidence type="ECO:0000259" key="11">
    <source>
        <dbReference type="Pfam" id="PF14681"/>
    </source>
</evidence>
<comment type="pathway">
    <text evidence="2">Pyrimidine metabolism; UMP biosynthesis via salvage pathway; UMP from uracil: step 1/1.</text>
</comment>
<comment type="similarity">
    <text evidence="3">Belongs to the UPRTase family.</text>
</comment>
<dbReference type="Proteomes" id="UP001055712">
    <property type="component" value="Unassembled WGS sequence"/>
</dbReference>
<keyword evidence="8" id="KW-0547">Nucleotide-binding</keyword>
<evidence type="ECO:0000256" key="1">
    <source>
        <dbReference type="ARBA" id="ARBA00001946"/>
    </source>
</evidence>
<dbReference type="Pfam" id="PF14681">
    <property type="entry name" value="UPRTase"/>
    <property type="match status" value="1"/>
</dbReference>
<sequence length="253" mass="27538">MQTTLRAQPSASLRPGRLQLRRQRGARLFCAAMAPPKQQMLIYVPPHPLVKHWLAVLRTKQTPSSIFRAAASELGRILIYEAAREWLPTVDGQVETPLGVADATFVDIAQPIKVVPILRAGLVLVEQTSMVLPASQTYHVGYVRNDETLEASCYLNKLPPSFTAEDRILVSDPMLATGGTLMQVLDDIVARGASPSMIRVISIVCAPPALKLLGEKFPGLTLFTAMIDPELNDQGFIVPGLGDAGDRVYNTEA</sequence>
<dbReference type="Gene3D" id="3.40.50.2020">
    <property type="match status" value="1"/>
</dbReference>
<name>A0A9D4TTY8_CHLVU</name>
<dbReference type="CDD" id="cd06223">
    <property type="entry name" value="PRTases_typeI"/>
    <property type="match status" value="1"/>
</dbReference>
<comment type="cofactor">
    <cofactor evidence="1">
        <name>Mg(2+)</name>
        <dbReference type="ChEBI" id="CHEBI:18420"/>
    </cofactor>
</comment>
<dbReference type="SUPFAM" id="SSF53271">
    <property type="entry name" value="PRTase-like"/>
    <property type="match status" value="1"/>
</dbReference>
<dbReference type="NCBIfam" id="TIGR01091">
    <property type="entry name" value="upp"/>
    <property type="match status" value="1"/>
</dbReference>
<protein>
    <recommendedName>
        <fullName evidence="4">uracil phosphoribosyltransferase</fullName>
        <ecNumber evidence="4">2.4.2.9</ecNumber>
    </recommendedName>
    <alternativeName>
        <fullName evidence="10">UMP pyrophosphorylase</fullName>
    </alternativeName>
</protein>
<evidence type="ECO:0000313" key="12">
    <source>
        <dbReference type="EMBL" id="KAI3434443.1"/>
    </source>
</evidence>
<organism evidence="12 13">
    <name type="scientific">Chlorella vulgaris</name>
    <name type="common">Green alga</name>
    <dbReference type="NCBI Taxonomy" id="3077"/>
    <lineage>
        <taxon>Eukaryota</taxon>
        <taxon>Viridiplantae</taxon>
        <taxon>Chlorophyta</taxon>
        <taxon>core chlorophytes</taxon>
        <taxon>Trebouxiophyceae</taxon>
        <taxon>Chlorellales</taxon>
        <taxon>Chlorellaceae</taxon>
        <taxon>Chlorella clade</taxon>
        <taxon>Chlorella</taxon>
    </lineage>
</organism>
<keyword evidence="6" id="KW-0328">Glycosyltransferase</keyword>
<evidence type="ECO:0000313" key="13">
    <source>
        <dbReference type="Proteomes" id="UP001055712"/>
    </source>
</evidence>
<dbReference type="PANTHER" id="PTHR32315:SF4">
    <property type="entry name" value="URACIL PHOSPHORIBOSYLTRANSFERASE, CHLOROPLASTIC"/>
    <property type="match status" value="1"/>
</dbReference>
<dbReference type="OrthoDB" id="106623at2759"/>
<dbReference type="EC" id="2.4.2.9" evidence="4"/>
<evidence type="ECO:0000256" key="6">
    <source>
        <dbReference type="ARBA" id="ARBA00022676"/>
    </source>
</evidence>
<feature type="domain" description="Phosphoribosyltransferase" evidence="11">
    <location>
        <begin position="44"/>
        <end position="251"/>
    </location>
</feature>
<evidence type="ECO:0000256" key="4">
    <source>
        <dbReference type="ARBA" id="ARBA00011894"/>
    </source>
</evidence>
<dbReference type="InterPro" id="IPR029057">
    <property type="entry name" value="PRTase-like"/>
</dbReference>
<dbReference type="InterPro" id="IPR050054">
    <property type="entry name" value="UPRTase/APRTase"/>
</dbReference>
<dbReference type="GO" id="GO:0005525">
    <property type="term" value="F:GTP binding"/>
    <property type="evidence" value="ECO:0007669"/>
    <property type="project" value="UniProtKB-KW"/>
</dbReference>
<accession>A0A9D4TTY8</accession>
<evidence type="ECO:0000256" key="3">
    <source>
        <dbReference type="ARBA" id="ARBA00009516"/>
    </source>
</evidence>
<keyword evidence="13" id="KW-1185">Reference proteome</keyword>
<dbReference type="AlphaFoldDB" id="A0A9D4TTY8"/>
<reference evidence="12" key="1">
    <citation type="journal article" date="2019" name="Plant J.">
        <title>Chlorella vulgaris genome assembly and annotation reveals the molecular basis for metabolic acclimation to high light conditions.</title>
        <authorList>
            <person name="Cecchin M."/>
            <person name="Marcolungo L."/>
            <person name="Rossato M."/>
            <person name="Girolomoni L."/>
            <person name="Cosentino E."/>
            <person name="Cuine S."/>
            <person name="Li-Beisson Y."/>
            <person name="Delledonne M."/>
            <person name="Ballottari M."/>
        </authorList>
    </citation>
    <scope>NUCLEOTIDE SEQUENCE</scope>
    <source>
        <strain evidence="12">211/11P</strain>
    </source>
</reference>
<dbReference type="FunFam" id="3.40.50.2020:FF:000003">
    <property type="entry name" value="Uracil phosphoribosyltransferase"/>
    <property type="match status" value="1"/>
</dbReference>
<evidence type="ECO:0000256" key="8">
    <source>
        <dbReference type="ARBA" id="ARBA00022741"/>
    </source>
</evidence>
<keyword evidence="7" id="KW-0808">Transferase</keyword>
<dbReference type="GO" id="GO:0005737">
    <property type="term" value="C:cytoplasm"/>
    <property type="evidence" value="ECO:0007669"/>
    <property type="project" value="UniProtKB-ARBA"/>
</dbReference>
<dbReference type="GO" id="GO:0006223">
    <property type="term" value="P:uracil salvage"/>
    <property type="evidence" value="ECO:0007669"/>
    <property type="project" value="InterPro"/>
</dbReference>
<dbReference type="GO" id="GO:0004845">
    <property type="term" value="F:uracil phosphoribosyltransferase activity"/>
    <property type="evidence" value="ECO:0007669"/>
    <property type="project" value="UniProtKB-EC"/>
</dbReference>
<evidence type="ECO:0000256" key="2">
    <source>
        <dbReference type="ARBA" id="ARBA00005180"/>
    </source>
</evidence>
<keyword evidence="9" id="KW-0342">GTP-binding</keyword>
<evidence type="ECO:0000256" key="9">
    <source>
        <dbReference type="ARBA" id="ARBA00023134"/>
    </source>
</evidence>
<evidence type="ECO:0000256" key="7">
    <source>
        <dbReference type="ARBA" id="ARBA00022679"/>
    </source>
</evidence>
<dbReference type="InterPro" id="IPR000836">
    <property type="entry name" value="PRTase_dom"/>
</dbReference>
<reference evidence="12" key="2">
    <citation type="submission" date="2020-11" db="EMBL/GenBank/DDBJ databases">
        <authorList>
            <person name="Cecchin M."/>
            <person name="Marcolungo L."/>
            <person name="Rossato M."/>
            <person name="Girolomoni L."/>
            <person name="Cosentino E."/>
            <person name="Cuine S."/>
            <person name="Li-Beisson Y."/>
            <person name="Delledonne M."/>
            <person name="Ballottari M."/>
        </authorList>
    </citation>
    <scope>NUCLEOTIDE SEQUENCE</scope>
    <source>
        <strain evidence="12">211/11P</strain>
        <tissue evidence="12">Whole cell</tissue>
    </source>
</reference>
<keyword evidence="5" id="KW-0021">Allosteric enzyme</keyword>